<dbReference type="InterPro" id="IPR036928">
    <property type="entry name" value="AS_sf"/>
</dbReference>
<feature type="region of interest" description="Disordered" evidence="1">
    <location>
        <begin position="564"/>
        <end position="603"/>
    </location>
</feature>
<dbReference type="OrthoDB" id="5423360at2759"/>
<reference evidence="2 3" key="1">
    <citation type="submission" date="2015-09" db="EMBL/GenBank/DDBJ databases">
        <title>Host preference determinants of Valsa canker pathogens revealed by comparative genomics.</title>
        <authorList>
            <person name="Yin Z."/>
            <person name="Huang L."/>
        </authorList>
    </citation>
    <scope>NUCLEOTIDE SEQUENCE [LARGE SCALE GENOMIC DNA]</scope>
    <source>
        <strain evidence="2 3">YSFL</strain>
    </source>
</reference>
<dbReference type="PANTHER" id="PTHR46310">
    <property type="entry name" value="AMIDASE 1"/>
    <property type="match status" value="1"/>
</dbReference>
<gene>
    <name evidence="2" type="ORF">VSDG_01329</name>
</gene>
<evidence type="ECO:0000313" key="2">
    <source>
        <dbReference type="EMBL" id="ROW03521.1"/>
    </source>
</evidence>
<evidence type="ECO:0000313" key="3">
    <source>
        <dbReference type="Proteomes" id="UP000284375"/>
    </source>
</evidence>
<dbReference type="EMBL" id="LJZO01000003">
    <property type="protein sequence ID" value="ROW03521.1"/>
    <property type="molecule type" value="Genomic_DNA"/>
</dbReference>
<comment type="caution">
    <text evidence="2">The sequence shown here is derived from an EMBL/GenBank/DDBJ whole genome shotgun (WGS) entry which is preliminary data.</text>
</comment>
<dbReference type="SUPFAM" id="SSF75304">
    <property type="entry name" value="Amidase signature (AS) enzymes"/>
    <property type="match status" value="1"/>
</dbReference>
<dbReference type="PANTHER" id="PTHR46310:SF7">
    <property type="entry name" value="AMIDASE 1"/>
    <property type="match status" value="1"/>
</dbReference>
<evidence type="ECO:0000256" key="1">
    <source>
        <dbReference type="SAM" id="MobiDB-lite"/>
    </source>
</evidence>
<protein>
    <recommendedName>
        <fullName evidence="4">Amidase domain-containing protein</fullName>
    </recommendedName>
</protein>
<keyword evidence="3" id="KW-1185">Reference proteome</keyword>
<evidence type="ECO:0008006" key="4">
    <source>
        <dbReference type="Google" id="ProtNLM"/>
    </source>
</evidence>
<sequence length="603" mass="65418">MALKHLITCVVAGVDYLVHPQILGSVEESVRADQIIPVVVLSEDEVNSGPENLWWTLKYLVDYDDVCTDEFTGIIVERPSASASGTGSLRHALDGNASDPFLGRFPSIYHLAGGDVSPQGIEELPSGPYFLSGPNLHQAWRLYPDDLDAFTFGLLPDDLHDPQSSFHAITSQSSSGVSRTVPVPSRHYHHADAARPLAGARISLADTFDARGARTTLSSRAWAGLAAQLAAGGPPAWVDFPPPANPRGDGFREPAAYHGLHAIRPTFGSASLEGVKANSPRYDTVELLGRSLKGLVHVAKHSLAVPGDGGTTLPRRIIYPVDFFPLPDASHQKLVDEFVEKLEGHLGVRKTEVSLAQSWHNKPPSESFAAGRSLQNYLKKAPFWSLCYEFYQATGQFRTDYRDTFDKEPFIEASPSFYLDIGANITEDEYKVYLAQLETFKAWFDRTIMSLSHGQSDDAIMLLPCGTEGSKYRDMPPGEPAAIEGVGSKFLSPILGTPHIVVPFAQLPYKSRVTKTVEYRPVCISLMGSRGSDLALLRVAEEVLQAAGWRTGVDTGRFTFPVGNNSRHVKDGGVDGSGQSADVPVEPQANSVASTPGDVPDEL</sequence>
<dbReference type="AlphaFoldDB" id="A0A423WJG0"/>
<name>A0A423WJG0_CYTCH</name>
<dbReference type="STRING" id="252740.A0A423WJG0"/>
<organism evidence="2 3">
    <name type="scientific">Cytospora chrysosperma</name>
    <name type="common">Cytospora canker fungus</name>
    <name type="synonym">Sphaeria chrysosperma</name>
    <dbReference type="NCBI Taxonomy" id="252740"/>
    <lineage>
        <taxon>Eukaryota</taxon>
        <taxon>Fungi</taxon>
        <taxon>Dikarya</taxon>
        <taxon>Ascomycota</taxon>
        <taxon>Pezizomycotina</taxon>
        <taxon>Sordariomycetes</taxon>
        <taxon>Sordariomycetidae</taxon>
        <taxon>Diaporthales</taxon>
        <taxon>Cytosporaceae</taxon>
        <taxon>Cytospora</taxon>
    </lineage>
</organism>
<dbReference type="Proteomes" id="UP000284375">
    <property type="component" value="Unassembled WGS sequence"/>
</dbReference>
<accession>A0A423WJG0</accession>
<dbReference type="Gene3D" id="3.90.1300.10">
    <property type="entry name" value="Amidase signature (AS) domain"/>
    <property type="match status" value="1"/>
</dbReference>
<proteinExistence type="predicted"/>